<dbReference type="GeneID" id="14871316"/>
<protein>
    <recommendedName>
        <fullName evidence="4">Transmembrane protein</fullName>
    </recommendedName>
</protein>
<evidence type="ECO:0000313" key="3">
    <source>
        <dbReference type="Proteomes" id="UP000007797"/>
    </source>
</evidence>
<name>F4PYM6_CACFS</name>
<reference evidence="3" key="1">
    <citation type="journal article" date="2011" name="Genome Res.">
        <title>Phylogeny-wide analysis of social amoeba genomes highlights ancient origins for complex intercellular communication.</title>
        <authorList>
            <person name="Heidel A.J."/>
            <person name="Lawal H.M."/>
            <person name="Felder M."/>
            <person name="Schilde C."/>
            <person name="Helps N.R."/>
            <person name="Tunggal B."/>
            <person name="Rivero F."/>
            <person name="John U."/>
            <person name="Schleicher M."/>
            <person name="Eichinger L."/>
            <person name="Platzer M."/>
            <person name="Noegel A.A."/>
            <person name="Schaap P."/>
            <person name="Gloeckner G."/>
        </authorList>
    </citation>
    <scope>NUCLEOTIDE SEQUENCE [LARGE SCALE GENOMIC DNA]</scope>
    <source>
        <strain evidence="3">SH3</strain>
    </source>
</reference>
<dbReference type="KEGG" id="dfa:DFA_02079"/>
<keyword evidence="3" id="KW-1185">Reference proteome</keyword>
<gene>
    <name evidence="2" type="ORF">DFA_02079</name>
</gene>
<evidence type="ECO:0000313" key="2">
    <source>
        <dbReference type="EMBL" id="EGG19292.1"/>
    </source>
</evidence>
<keyword evidence="1" id="KW-0732">Signal</keyword>
<accession>F4PYM6</accession>
<proteinExistence type="predicted"/>
<dbReference type="EMBL" id="GL883015">
    <property type="protein sequence ID" value="EGG19292.1"/>
    <property type="molecule type" value="Genomic_DNA"/>
</dbReference>
<dbReference type="RefSeq" id="XP_004357563.1">
    <property type="nucleotide sequence ID" value="XM_004357506.1"/>
</dbReference>
<feature type="signal peptide" evidence="1">
    <location>
        <begin position="1"/>
        <end position="22"/>
    </location>
</feature>
<sequence>MNKLYLMVALTLLLAMAAMVESKNQLLEPGVDCTAACASASTWASMCTGVIYSDKYCGISYVTDKAECKHRCLQLTGQRLF</sequence>
<evidence type="ECO:0000256" key="1">
    <source>
        <dbReference type="SAM" id="SignalP"/>
    </source>
</evidence>
<organism evidence="2 3">
    <name type="scientific">Cavenderia fasciculata</name>
    <name type="common">Slime mold</name>
    <name type="synonym">Dictyostelium fasciculatum</name>
    <dbReference type="NCBI Taxonomy" id="261658"/>
    <lineage>
        <taxon>Eukaryota</taxon>
        <taxon>Amoebozoa</taxon>
        <taxon>Evosea</taxon>
        <taxon>Eumycetozoa</taxon>
        <taxon>Dictyostelia</taxon>
        <taxon>Acytosteliales</taxon>
        <taxon>Cavenderiaceae</taxon>
        <taxon>Cavenderia</taxon>
    </lineage>
</organism>
<feature type="chain" id="PRO_5003315928" description="Transmembrane protein" evidence="1">
    <location>
        <begin position="23"/>
        <end position="81"/>
    </location>
</feature>
<evidence type="ECO:0008006" key="4">
    <source>
        <dbReference type="Google" id="ProtNLM"/>
    </source>
</evidence>
<dbReference type="AlphaFoldDB" id="F4PYM6"/>
<dbReference type="Proteomes" id="UP000007797">
    <property type="component" value="Unassembled WGS sequence"/>
</dbReference>